<comment type="caution">
    <text evidence="3">The sequence shown here is derived from an EMBL/GenBank/DDBJ whole genome shotgun (WGS) entry which is preliminary data.</text>
</comment>
<proteinExistence type="inferred from homology"/>
<dbReference type="Gene3D" id="3.40.50.720">
    <property type="entry name" value="NAD(P)-binding Rossmann-like Domain"/>
    <property type="match status" value="2"/>
</dbReference>
<dbReference type="Proteomes" id="UP000248889">
    <property type="component" value="Unassembled WGS sequence"/>
</dbReference>
<dbReference type="PANTHER" id="PTHR43477:SF1">
    <property type="entry name" value="DIHYDROANTICAPSIN 7-DEHYDROGENASE"/>
    <property type="match status" value="1"/>
</dbReference>
<dbReference type="InterPro" id="IPR051122">
    <property type="entry name" value="SDR_DHRS6-like"/>
</dbReference>
<sequence>MNARFDGRVVLITGGAGALAGATAQAFAERGATVVLAARDPDHAAEAAARIRPGGGKVDWIAADVIAGRVSDPAEVAATVLWLASDESSFVVGHDLVVDDGATA</sequence>
<dbReference type="RefSeq" id="WP_111507136.1">
    <property type="nucleotide sequence ID" value="NZ_QKYN01000173.1"/>
</dbReference>
<keyword evidence="2" id="KW-0560">Oxidoreductase</keyword>
<evidence type="ECO:0000256" key="1">
    <source>
        <dbReference type="ARBA" id="ARBA00006484"/>
    </source>
</evidence>
<dbReference type="SUPFAM" id="SSF51735">
    <property type="entry name" value="NAD(P)-binding Rossmann-fold domains"/>
    <property type="match status" value="2"/>
</dbReference>
<reference evidence="3 4" key="1">
    <citation type="submission" date="2018-06" db="EMBL/GenBank/DDBJ databases">
        <title>Streptacidiphilus pinicola sp. nov., isolated from pine grove soil.</title>
        <authorList>
            <person name="Roh S.G."/>
            <person name="Park S."/>
            <person name="Kim M.-K."/>
            <person name="Yun B.-R."/>
            <person name="Park J."/>
            <person name="Kim M.J."/>
            <person name="Kim Y.S."/>
            <person name="Kim S.B."/>
        </authorList>
    </citation>
    <scope>NUCLEOTIDE SEQUENCE [LARGE SCALE GENOMIC DNA]</scope>
    <source>
        <strain evidence="3 4">MMS16-CNU450</strain>
    </source>
</reference>
<evidence type="ECO:0000313" key="4">
    <source>
        <dbReference type="Proteomes" id="UP000248889"/>
    </source>
</evidence>
<organism evidence="3 4">
    <name type="scientific">Streptacidiphilus pinicola</name>
    <dbReference type="NCBI Taxonomy" id="2219663"/>
    <lineage>
        <taxon>Bacteria</taxon>
        <taxon>Bacillati</taxon>
        <taxon>Actinomycetota</taxon>
        <taxon>Actinomycetes</taxon>
        <taxon>Kitasatosporales</taxon>
        <taxon>Streptomycetaceae</taxon>
        <taxon>Streptacidiphilus</taxon>
    </lineage>
</organism>
<protein>
    <recommendedName>
        <fullName evidence="5">Short-chain dehydrogenase</fullName>
    </recommendedName>
</protein>
<dbReference type="InterPro" id="IPR002347">
    <property type="entry name" value="SDR_fam"/>
</dbReference>
<keyword evidence="4" id="KW-1185">Reference proteome</keyword>
<accession>A0A2X0I9N5</accession>
<dbReference type="OrthoDB" id="7064009at2"/>
<dbReference type="Pfam" id="PF13561">
    <property type="entry name" value="adh_short_C2"/>
    <property type="match status" value="1"/>
</dbReference>
<dbReference type="GO" id="GO:0016491">
    <property type="term" value="F:oxidoreductase activity"/>
    <property type="evidence" value="ECO:0007669"/>
    <property type="project" value="UniProtKB-KW"/>
</dbReference>
<evidence type="ECO:0000256" key="2">
    <source>
        <dbReference type="ARBA" id="ARBA00023002"/>
    </source>
</evidence>
<dbReference type="InterPro" id="IPR036291">
    <property type="entry name" value="NAD(P)-bd_dom_sf"/>
</dbReference>
<dbReference type="AlphaFoldDB" id="A0A2X0I9N5"/>
<name>A0A2X0I9N5_9ACTN</name>
<dbReference type="PANTHER" id="PTHR43477">
    <property type="entry name" value="DIHYDROANTICAPSIN 7-DEHYDROGENASE"/>
    <property type="match status" value="1"/>
</dbReference>
<evidence type="ECO:0008006" key="5">
    <source>
        <dbReference type="Google" id="ProtNLM"/>
    </source>
</evidence>
<gene>
    <name evidence="3" type="ORF">DN069_34200</name>
</gene>
<comment type="similarity">
    <text evidence="1">Belongs to the short-chain dehydrogenases/reductases (SDR) family.</text>
</comment>
<evidence type="ECO:0000313" key="3">
    <source>
        <dbReference type="EMBL" id="RAG81207.1"/>
    </source>
</evidence>
<dbReference type="PRINTS" id="PR00081">
    <property type="entry name" value="GDHRDH"/>
</dbReference>
<dbReference type="EMBL" id="QKYN01000173">
    <property type="protein sequence ID" value="RAG81207.1"/>
    <property type="molecule type" value="Genomic_DNA"/>
</dbReference>